<evidence type="ECO:0000313" key="3">
    <source>
        <dbReference type="EMBL" id="PRP85028.1"/>
    </source>
</evidence>
<reference evidence="3 4" key="1">
    <citation type="journal article" date="2018" name="Genome Biol. Evol.">
        <title>Multiple Roots of Fruiting Body Formation in Amoebozoa.</title>
        <authorList>
            <person name="Hillmann F."/>
            <person name="Forbes G."/>
            <person name="Novohradska S."/>
            <person name="Ferling I."/>
            <person name="Riege K."/>
            <person name="Groth M."/>
            <person name="Westermann M."/>
            <person name="Marz M."/>
            <person name="Spaller T."/>
            <person name="Winckler T."/>
            <person name="Schaap P."/>
            <person name="Glockner G."/>
        </authorList>
    </citation>
    <scope>NUCLEOTIDE SEQUENCE [LARGE SCALE GENOMIC DNA]</scope>
    <source>
        <strain evidence="3 4">Jena</strain>
    </source>
</reference>
<evidence type="ECO:0000259" key="2">
    <source>
        <dbReference type="PROSITE" id="PS51823"/>
    </source>
</evidence>
<feature type="domain" description="Clu" evidence="2">
    <location>
        <begin position="207"/>
        <end position="481"/>
    </location>
</feature>
<dbReference type="Pfam" id="PF13236">
    <property type="entry name" value="CLU"/>
    <property type="match status" value="1"/>
</dbReference>
<feature type="region of interest" description="Disordered" evidence="1">
    <location>
        <begin position="39"/>
        <end position="61"/>
    </location>
</feature>
<gene>
    <name evidence="3" type="ORF">PROFUN_07316</name>
</gene>
<name>A0A2P6NM88_9EUKA</name>
<proteinExistence type="predicted"/>
<dbReference type="GO" id="GO:0005737">
    <property type="term" value="C:cytoplasm"/>
    <property type="evidence" value="ECO:0007669"/>
    <property type="project" value="TreeGrafter"/>
</dbReference>
<feature type="compositionally biased region" description="Low complexity" evidence="1">
    <location>
        <begin position="151"/>
        <end position="166"/>
    </location>
</feature>
<organism evidence="3 4">
    <name type="scientific">Planoprotostelium fungivorum</name>
    <dbReference type="NCBI Taxonomy" id="1890364"/>
    <lineage>
        <taxon>Eukaryota</taxon>
        <taxon>Amoebozoa</taxon>
        <taxon>Evosea</taxon>
        <taxon>Variosea</taxon>
        <taxon>Cavosteliida</taxon>
        <taxon>Cavosteliaceae</taxon>
        <taxon>Planoprotostelium</taxon>
    </lineage>
</organism>
<protein>
    <recommendedName>
        <fullName evidence="2">Clu domain-containing protein</fullName>
    </recommendedName>
</protein>
<evidence type="ECO:0000256" key="1">
    <source>
        <dbReference type="SAM" id="MobiDB-lite"/>
    </source>
</evidence>
<dbReference type="GO" id="GO:0003729">
    <property type="term" value="F:mRNA binding"/>
    <property type="evidence" value="ECO:0007669"/>
    <property type="project" value="TreeGrafter"/>
</dbReference>
<dbReference type="InterPro" id="IPR027523">
    <property type="entry name" value="CLU_prot"/>
</dbReference>
<feature type="compositionally biased region" description="Low complexity" evidence="1">
    <location>
        <begin position="107"/>
        <end position="133"/>
    </location>
</feature>
<sequence>MTHPREVESDGELKLRGSQSSNIYWYSTSTESAPEMYIFTDDARSNHEVDDPENKPWPVNPVDIQPKRLQLRLRIRWVVRRLRERLRWYEEDADHTEPEPESDLNPLEESSSSYSTLDLEDTSTSSSGRRNSSITDPYHLDEAIDGNDYISSSSSNGSSSLRTPSNSNPPTPQVTSDGYSDGYAEDVISPDDDRIIKQEADHQKLRRKTVKDKLISGHYEESKWSDERSKSLSMYRDWNEEYQICCEIYTDVIQRGAFDEFKQMVINGQVMKNMKRVARDFADTATIYAKIIISEFELPLEKKTIKPIDIGGIAGGSKYRVQNILYKFAFDTIIVDEPRLWMYGGDVPDHRAAAKAAKNELKGLEAHFCRYVPGLRYPLMTLVDYKGYRVLAMAILPIDRSTLRYGSDDAGRHVHMEDEELNEKMKLAGERLNLAGHVTGSSSDATKIIYGPGDIEGHRGHDGRLYVVDFGRLLPPEDPKLRLQHNNRSVFAELLRPEAVSASSVPLCSDAFTKWNTDPEKEKREKLNGDVAALSRRIREKFTKAFLIKTSMIEDFWRIHNELPFDREMRYNLDTLMNTLHMKGLNYRHIGVIYGLSDSQHLRRILLSVAAARCAKIEIKEIMRAKMKEIMTPTEEPFKAVIAKFLNQLSGRSKNSLLYWRRDLCRQLRDWFQFSFTQEEISRFDLNTCGDVRLVVNLVVSLCNIKLLHEVDTAITRPGRFCFHFSAVDIKSTEPRTKHRSDIYFIEGMNLMRKIAARMKMDWKTEETQAKLNRQVHRTLLREVNMSILFFQQASAANPGSPLYPTAWGNATLVKASLLHAKISEATYKYVFMLFSRTLMSMEKGLTLYAEYLKINGRTKKREKILEMAEQVKKERASEDNWKMTFNF</sequence>
<dbReference type="Proteomes" id="UP000241769">
    <property type="component" value="Unassembled WGS sequence"/>
</dbReference>
<dbReference type="PANTHER" id="PTHR12601:SF6">
    <property type="entry name" value="CLUSTERED MITOCHONDRIA PROTEIN HOMOLOG"/>
    <property type="match status" value="1"/>
</dbReference>
<dbReference type="OrthoDB" id="18768at2759"/>
<dbReference type="InParanoid" id="A0A2P6NM88"/>
<feature type="compositionally biased region" description="Basic and acidic residues" evidence="1">
    <location>
        <begin position="41"/>
        <end position="54"/>
    </location>
</feature>
<dbReference type="PANTHER" id="PTHR12601">
    <property type="entry name" value="EUKARYOTIC TRANSLATION INITIATION FACTOR 3 SUBUNIT EIF-3"/>
    <property type="match status" value="1"/>
</dbReference>
<feature type="region of interest" description="Disordered" evidence="1">
    <location>
        <begin position="92"/>
        <end position="193"/>
    </location>
</feature>
<dbReference type="PROSITE" id="PS51823">
    <property type="entry name" value="CLU"/>
    <property type="match status" value="1"/>
</dbReference>
<evidence type="ECO:0000313" key="4">
    <source>
        <dbReference type="Proteomes" id="UP000241769"/>
    </source>
</evidence>
<accession>A0A2P6NM88</accession>
<dbReference type="GO" id="GO:0048312">
    <property type="term" value="P:intracellular distribution of mitochondria"/>
    <property type="evidence" value="ECO:0007669"/>
    <property type="project" value="TreeGrafter"/>
</dbReference>
<dbReference type="EMBL" id="MDYQ01000052">
    <property type="protein sequence ID" value="PRP85028.1"/>
    <property type="molecule type" value="Genomic_DNA"/>
</dbReference>
<keyword evidence="4" id="KW-1185">Reference proteome</keyword>
<dbReference type="AlphaFoldDB" id="A0A2P6NM88"/>
<dbReference type="InterPro" id="IPR025697">
    <property type="entry name" value="CLU_dom"/>
</dbReference>
<comment type="caution">
    <text evidence="3">The sequence shown here is derived from an EMBL/GenBank/DDBJ whole genome shotgun (WGS) entry which is preliminary data.</text>
</comment>